<evidence type="ECO:0000256" key="1">
    <source>
        <dbReference type="SAM" id="MobiDB-lite"/>
    </source>
</evidence>
<organism evidence="2 3">
    <name type="scientific">Prorocentrum cordatum</name>
    <dbReference type="NCBI Taxonomy" id="2364126"/>
    <lineage>
        <taxon>Eukaryota</taxon>
        <taxon>Sar</taxon>
        <taxon>Alveolata</taxon>
        <taxon>Dinophyceae</taxon>
        <taxon>Prorocentrales</taxon>
        <taxon>Prorocentraceae</taxon>
        <taxon>Prorocentrum</taxon>
    </lineage>
</organism>
<comment type="caution">
    <text evidence="2">The sequence shown here is derived from an EMBL/GenBank/DDBJ whole genome shotgun (WGS) entry which is preliminary data.</text>
</comment>
<protein>
    <submittedName>
        <fullName evidence="2">Uncharacterized protein</fullName>
    </submittedName>
</protein>
<feature type="compositionally biased region" description="Gly residues" evidence="1">
    <location>
        <begin position="422"/>
        <end position="438"/>
    </location>
</feature>
<gene>
    <name evidence="2" type="ORF">PCOR1329_LOCUS48559</name>
</gene>
<dbReference type="Proteomes" id="UP001189429">
    <property type="component" value="Unassembled WGS sequence"/>
</dbReference>
<sequence>MASFSADEISSDLAGLPQGAFAGASTEDILEFAKFVCSVDENAKAKHDLRFYTGTARAMAEVVQGVQMEDYADDFIRDSLKTGLVLHDKPFASSGPEGWKEFVLTPAMLSLALRAQGRFQSKMKMASDSDAAGVSVFANAMQQFVQATSHTAAAGSAKKGLSFDLAKRIQEMGLAHFPSDGLPSEETLAKFEHAGKVAAEKQRKWIGSADGECLQTHHRPEWSRTPVVAAPPTGSSIEEKLKHVLDDKKARADELKLDYQSYATFMGHVFQWGMKCVLMKACSSTELLAYLFNLTHIAEEHGGVRTAYQYDILQRKAMARSLERGEDRLSHYFNVLDEDMARKAKDKVSQKMKETTGRATTGQAQHGGGSRTYGGSSSGYGGWGNASSSGAAPKGQGKAHKGAGPAPSTPKKKRSRSPKRSGNGGNSNGKGGKGGHGNNQGNKSWQDKWWNK</sequence>
<proteinExistence type="predicted"/>
<evidence type="ECO:0000313" key="2">
    <source>
        <dbReference type="EMBL" id="CAK0859108.1"/>
    </source>
</evidence>
<name>A0ABN9UJ98_9DINO</name>
<feature type="compositionally biased region" description="Basic and acidic residues" evidence="1">
    <location>
        <begin position="344"/>
        <end position="356"/>
    </location>
</feature>
<keyword evidence="3" id="KW-1185">Reference proteome</keyword>
<feature type="compositionally biased region" description="Gly residues" evidence="1">
    <location>
        <begin position="365"/>
        <end position="384"/>
    </location>
</feature>
<dbReference type="EMBL" id="CAUYUJ010015865">
    <property type="protein sequence ID" value="CAK0859108.1"/>
    <property type="molecule type" value="Genomic_DNA"/>
</dbReference>
<feature type="compositionally biased region" description="Basic residues" evidence="1">
    <location>
        <begin position="410"/>
        <end position="419"/>
    </location>
</feature>
<reference evidence="2" key="1">
    <citation type="submission" date="2023-10" db="EMBL/GenBank/DDBJ databases">
        <authorList>
            <person name="Chen Y."/>
            <person name="Shah S."/>
            <person name="Dougan E. K."/>
            <person name="Thang M."/>
            <person name="Chan C."/>
        </authorList>
    </citation>
    <scope>NUCLEOTIDE SEQUENCE [LARGE SCALE GENOMIC DNA]</scope>
</reference>
<feature type="region of interest" description="Disordered" evidence="1">
    <location>
        <begin position="344"/>
        <end position="452"/>
    </location>
</feature>
<accession>A0ABN9UJ98</accession>
<evidence type="ECO:0000313" key="3">
    <source>
        <dbReference type="Proteomes" id="UP001189429"/>
    </source>
</evidence>